<proteinExistence type="predicted"/>
<feature type="transmembrane region" description="Helical" evidence="1">
    <location>
        <begin position="76"/>
        <end position="99"/>
    </location>
</feature>
<dbReference type="AlphaFoldDB" id="A0A398CTD3"/>
<dbReference type="EMBL" id="QXJM01000039">
    <property type="protein sequence ID" value="RIE02805.1"/>
    <property type="molecule type" value="Genomic_DNA"/>
</dbReference>
<evidence type="ECO:0000313" key="2">
    <source>
        <dbReference type="EMBL" id="RIE02805.1"/>
    </source>
</evidence>
<feature type="transmembrane region" description="Helical" evidence="1">
    <location>
        <begin position="301"/>
        <end position="321"/>
    </location>
</feature>
<keyword evidence="1" id="KW-0472">Membrane</keyword>
<name>A0A398CTD3_9BACL</name>
<feature type="transmembrane region" description="Helical" evidence="1">
    <location>
        <begin position="244"/>
        <end position="264"/>
    </location>
</feature>
<feature type="transmembrane region" description="Helical" evidence="1">
    <location>
        <begin position="195"/>
        <end position="218"/>
    </location>
</feature>
<keyword evidence="4" id="KW-1185">Reference proteome</keyword>
<dbReference type="RefSeq" id="WP_119148187.1">
    <property type="nucleotide sequence ID" value="NZ_JBHSOV010000035.1"/>
</dbReference>
<keyword evidence="1" id="KW-1133">Transmembrane helix</keyword>
<evidence type="ECO:0000313" key="3">
    <source>
        <dbReference type="EMBL" id="RIE04519.1"/>
    </source>
</evidence>
<keyword evidence="1" id="KW-0812">Transmembrane</keyword>
<dbReference type="Proteomes" id="UP000266340">
    <property type="component" value="Unassembled WGS sequence"/>
</dbReference>
<organism evidence="3 4">
    <name type="scientific">Cohnella faecalis</name>
    <dbReference type="NCBI Taxonomy" id="2315694"/>
    <lineage>
        <taxon>Bacteria</taxon>
        <taxon>Bacillati</taxon>
        <taxon>Bacillota</taxon>
        <taxon>Bacilli</taxon>
        <taxon>Bacillales</taxon>
        <taxon>Paenibacillaceae</taxon>
        <taxon>Cohnella</taxon>
    </lineage>
</organism>
<sequence>MSAAEISNRSSKSSFNPPERRGGAIWLATMIALAGLWTSGSSIWLKGIAGWIVVAIAWTAVLRLRRELSAREASMALIGSALCWLASAGAGVAGMFVVWNVNPYTSVLSSLEIPFFVHITIDCAVIFAVLAITVWLWFLSAVVPTVARRTGGNPIRMVVLAASETRKNVRLWSMLPLTACIHLISWAVAASCGGAAQAIAGLANGWVELLLLAGLLRVSKFAPLAAPRQAADSTVTVVRGRRTALIAIAALNLLLFGFYCVLFISGGHPAWKVGLTYPLSIASGAVIAAISWLLGLFKPLYYVALAVIFLLVSILFVLLIFQQLN</sequence>
<feature type="transmembrane region" description="Helical" evidence="1">
    <location>
        <begin position="43"/>
        <end position="64"/>
    </location>
</feature>
<dbReference type="EMBL" id="QXJM01000026">
    <property type="protein sequence ID" value="RIE04519.1"/>
    <property type="molecule type" value="Genomic_DNA"/>
</dbReference>
<feature type="transmembrane region" description="Helical" evidence="1">
    <location>
        <begin position="276"/>
        <end position="294"/>
    </location>
</feature>
<feature type="transmembrane region" description="Helical" evidence="1">
    <location>
        <begin position="21"/>
        <end position="37"/>
    </location>
</feature>
<comment type="caution">
    <text evidence="3">The sequence shown here is derived from an EMBL/GenBank/DDBJ whole genome shotgun (WGS) entry which is preliminary data.</text>
</comment>
<feature type="transmembrane region" description="Helical" evidence="1">
    <location>
        <begin position="168"/>
        <end position="189"/>
    </location>
</feature>
<protein>
    <submittedName>
        <fullName evidence="3">Uncharacterized protein</fullName>
    </submittedName>
</protein>
<evidence type="ECO:0000256" key="1">
    <source>
        <dbReference type="SAM" id="Phobius"/>
    </source>
</evidence>
<feature type="transmembrane region" description="Helical" evidence="1">
    <location>
        <begin position="119"/>
        <end position="147"/>
    </location>
</feature>
<evidence type="ECO:0000313" key="4">
    <source>
        <dbReference type="Proteomes" id="UP000266340"/>
    </source>
</evidence>
<accession>A0A398CTD3</accession>
<gene>
    <name evidence="3" type="ORF">D3H35_05805</name>
    <name evidence="2" type="ORF">D3H35_19415</name>
</gene>
<reference evidence="3 4" key="1">
    <citation type="submission" date="2018-09" db="EMBL/GenBank/DDBJ databases">
        <title>Cohnella cavernae sp. nov., isolated from a karst cave.</title>
        <authorList>
            <person name="Zhu H."/>
        </authorList>
    </citation>
    <scope>NUCLEOTIDE SEQUENCE [LARGE SCALE GENOMIC DNA]</scope>
    <source>
        <strain evidence="3 4">K2E09-144</strain>
    </source>
</reference>